<proteinExistence type="predicted"/>
<evidence type="ECO:0000313" key="3">
    <source>
        <dbReference type="EMBL" id="CAK0790925.1"/>
    </source>
</evidence>
<feature type="region of interest" description="Disordered" evidence="2">
    <location>
        <begin position="17"/>
        <end position="49"/>
    </location>
</feature>
<comment type="caution">
    <text evidence="3">The sequence shown here is derived from an EMBL/GenBank/DDBJ whole genome shotgun (WGS) entry which is preliminary data.</text>
</comment>
<organism evidence="3 4">
    <name type="scientific">Prorocentrum cordatum</name>
    <dbReference type="NCBI Taxonomy" id="2364126"/>
    <lineage>
        <taxon>Eukaryota</taxon>
        <taxon>Sar</taxon>
        <taxon>Alveolata</taxon>
        <taxon>Dinophyceae</taxon>
        <taxon>Prorocentrales</taxon>
        <taxon>Prorocentraceae</taxon>
        <taxon>Prorocentrum</taxon>
    </lineage>
</organism>
<sequence>MRALSELQYALEDLTAPGAAAQRGRAEGAGPAGAGGLGEAAGGVPGADPGELEVRAASAEASLLGARAESERLGEVAQGLEAELEEAFNSRDAVGEKLADMTFQADEWRREVEELTEQLAVVSDERDAARSQHEDDLFNRVAASDDDLVKAHSAYVDLTQRLQELPCPRRGRIWNSKEQELACQSNDLLMEEWQSSRTERWSVSARRTSS</sequence>
<dbReference type="Proteomes" id="UP001189429">
    <property type="component" value="Unassembled WGS sequence"/>
</dbReference>
<gene>
    <name evidence="3" type="ORF">PCOR1329_LOCUS2043</name>
</gene>
<dbReference type="EMBL" id="CAUYUJ010000503">
    <property type="protein sequence ID" value="CAK0790925.1"/>
    <property type="molecule type" value="Genomic_DNA"/>
</dbReference>
<accession>A0ABN9PDI8</accession>
<name>A0ABN9PDI8_9DINO</name>
<feature type="compositionally biased region" description="Gly residues" evidence="2">
    <location>
        <begin position="30"/>
        <end position="45"/>
    </location>
</feature>
<keyword evidence="4" id="KW-1185">Reference proteome</keyword>
<evidence type="ECO:0000256" key="2">
    <source>
        <dbReference type="SAM" id="MobiDB-lite"/>
    </source>
</evidence>
<protein>
    <submittedName>
        <fullName evidence="3">Uncharacterized protein</fullName>
    </submittedName>
</protein>
<evidence type="ECO:0000313" key="4">
    <source>
        <dbReference type="Proteomes" id="UP001189429"/>
    </source>
</evidence>
<feature type="coiled-coil region" evidence="1">
    <location>
        <begin position="98"/>
        <end position="132"/>
    </location>
</feature>
<evidence type="ECO:0000256" key="1">
    <source>
        <dbReference type="SAM" id="Coils"/>
    </source>
</evidence>
<keyword evidence="1" id="KW-0175">Coiled coil</keyword>
<reference evidence="3" key="1">
    <citation type="submission" date="2023-10" db="EMBL/GenBank/DDBJ databases">
        <authorList>
            <person name="Chen Y."/>
            <person name="Shah S."/>
            <person name="Dougan E. K."/>
            <person name="Thang M."/>
            <person name="Chan C."/>
        </authorList>
    </citation>
    <scope>NUCLEOTIDE SEQUENCE [LARGE SCALE GENOMIC DNA]</scope>
</reference>